<dbReference type="Gene3D" id="3.40.630.30">
    <property type="match status" value="1"/>
</dbReference>
<name>A0A3B0UBA3_9ZZZZ</name>
<gene>
    <name evidence="2" type="ORF">MNBD_BACTEROID07-686</name>
</gene>
<accession>A0A3B0UBA3</accession>
<organism evidence="2">
    <name type="scientific">hydrothermal vent metagenome</name>
    <dbReference type="NCBI Taxonomy" id="652676"/>
    <lineage>
        <taxon>unclassified sequences</taxon>
        <taxon>metagenomes</taxon>
        <taxon>ecological metagenomes</taxon>
    </lineage>
</organism>
<dbReference type="InterPro" id="IPR050644">
    <property type="entry name" value="PG_Glycine_Bridge_Synth"/>
</dbReference>
<evidence type="ECO:0000259" key="1">
    <source>
        <dbReference type="Pfam" id="PF13480"/>
    </source>
</evidence>
<reference evidence="2" key="1">
    <citation type="submission" date="2018-06" db="EMBL/GenBank/DDBJ databases">
        <authorList>
            <person name="Zhirakovskaya E."/>
        </authorList>
    </citation>
    <scope>NUCLEOTIDE SEQUENCE</scope>
</reference>
<dbReference type="EMBL" id="UOET01000214">
    <property type="protein sequence ID" value="VAW28271.1"/>
    <property type="molecule type" value="Genomic_DNA"/>
</dbReference>
<dbReference type="PANTHER" id="PTHR36174:SF1">
    <property type="entry name" value="LIPID II:GLYCINE GLYCYLTRANSFERASE"/>
    <property type="match status" value="1"/>
</dbReference>
<feature type="domain" description="BioF2-like acetyltransferase" evidence="1">
    <location>
        <begin position="166"/>
        <end position="301"/>
    </location>
</feature>
<evidence type="ECO:0000313" key="2">
    <source>
        <dbReference type="EMBL" id="VAW28271.1"/>
    </source>
</evidence>
<dbReference type="SUPFAM" id="SSF55729">
    <property type="entry name" value="Acyl-CoA N-acyltransferases (Nat)"/>
    <property type="match status" value="1"/>
</dbReference>
<dbReference type="AlphaFoldDB" id="A0A3B0UBA3"/>
<dbReference type="InterPro" id="IPR016181">
    <property type="entry name" value="Acyl_CoA_acyltransferase"/>
</dbReference>
<protein>
    <recommendedName>
        <fullName evidence="1">BioF2-like acetyltransferase domain-containing protein</fullName>
    </recommendedName>
</protein>
<proteinExistence type="predicted"/>
<dbReference type="Pfam" id="PF13480">
    <property type="entry name" value="Acetyltransf_6"/>
    <property type="match status" value="1"/>
</dbReference>
<dbReference type="InterPro" id="IPR038740">
    <property type="entry name" value="BioF2-like_GNAT_dom"/>
</dbReference>
<sequence>MFPISPISPSTALPLWNKFTSSQPIPAPYSFNPSLFYFFLNHFHWKPWYFLLLDDNKVAGLLPLVKTGKAWASLPHFSYGGVFMKNNVQFDLEKLIKSLIVSVEEEKINPGFFQVDIKSRISHNGFDKKLYIRSLLPFKNEMKYNKVSSAIQLPATKNELFQQLSSNLRRKIHKAESSNFSVKQGMQELLDDFYAVYAKNMHRLGSPAYGKHFFSDLMNTYEFGETLFFVIYKEKKQVAASMLMSYNGFCENAWFSTKKETQKEYVSDFLHWEMIRYAIQQKASVYSFGRSDVNGSVFRYKNHWPVKNLPIYEYSLNRISNIKNHKWLAGLWRNVPFPVARFLGPLLIKHIY</sequence>
<dbReference type="PANTHER" id="PTHR36174">
    <property type="entry name" value="LIPID II:GLYCINE GLYCYLTRANSFERASE"/>
    <property type="match status" value="1"/>
</dbReference>